<feature type="transmembrane region" description="Helical" evidence="7">
    <location>
        <begin position="110"/>
        <end position="131"/>
    </location>
</feature>
<comment type="caution">
    <text evidence="8">The sequence shown here is derived from an EMBL/GenBank/DDBJ whole genome shotgun (WGS) entry which is preliminary data.</text>
</comment>
<dbReference type="PIRSF" id="PIRSF006603">
    <property type="entry name" value="DinF"/>
    <property type="match status" value="1"/>
</dbReference>
<evidence type="ECO:0000256" key="1">
    <source>
        <dbReference type="ARBA" id="ARBA00004429"/>
    </source>
</evidence>
<reference evidence="8 9" key="1">
    <citation type="submission" date="2018-08" db="EMBL/GenBank/DDBJ databases">
        <title>Pseudooceanicola sediminis CY03 in the family Rhodobacteracea.</title>
        <authorList>
            <person name="Zhang Y.-J."/>
        </authorList>
    </citation>
    <scope>NUCLEOTIDE SEQUENCE [LARGE SCALE GENOMIC DNA]</scope>
    <source>
        <strain evidence="8 9">CY03</strain>
    </source>
</reference>
<name>A0A399IZ10_9RHOB</name>
<evidence type="ECO:0000313" key="8">
    <source>
        <dbReference type="EMBL" id="RII38261.1"/>
    </source>
</evidence>
<dbReference type="EMBL" id="QWJJ01000011">
    <property type="protein sequence ID" value="RII38261.1"/>
    <property type="molecule type" value="Genomic_DNA"/>
</dbReference>
<feature type="transmembrane region" description="Helical" evidence="7">
    <location>
        <begin position="216"/>
        <end position="241"/>
    </location>
</feature>
<evidence type="ECO:0000256" key="5">
    <source>
        <dbReference type="ARBA" id="ARBA00022989"/>
    </source>
</evidence>
<evidence type="ECO:0000256" key="4">
    <source>
        <dbReference type="ARBA" id="ARBA00022692"/>
    </source>
</evidence>
<feature type="transmembrane region" description="Helical" evidence="7">
    <location>
        <begin position="175"/>
        <end position="195"/>
    </location>
</feature>
<dbReference type="InterPro" id="IPR002528">
    <property type="entry name" value="MATE_fam"/>
</dbReference>
<sequence length="426" mass="42959">MFVQAAQSIAEAYFASLLGVSALAGLALVFPLVMLSQMLSAGSIGGAISSAVARALGAEDAERAGGLALAAWIIAIAVAVCSAVAMHFLGPRIFAALGGTGDSVVAAVTYASVFFPGCICLWLCHSTLSVIRGTGDMRVPSLLLLLVSTGSIPLSGALALGWGPFPALGMAGLPAGLLTAYAIGAIAGIGFVVTGRSGLVLRGAWTRLSADLFLDILKVGALASVNGVLTVLTIVLMVGMVGRYGEAALAGYGLGARLEFLMIPVVFGIGAAMTAMVGINIGAGQVARARRIAWTGACAAAAIVGGIGIVLAVVPDLWLGIFLAADDSATLAVGRAYFRTVAPLYAFFGFGLALYFACQGAGRMLWPVVGSVSRIVLAVGGAALLSATAGFGVRGVFIAIATGMLGYGLITGLAVWRSTWERRTPS</sequence>
<keyword evidence="2" id="KW-0813">Transport</keyword>
<keyword evidence="6 7" id="KW-0472">Membrane</keyword>
<protein>
    <submittedName>
        <fullName evidence="8">MATE family efflux transporter</fullName>
    </submittedName>
</protein>
<dbReference type="GO" id="GO:0042910">
    <property type="term" value="F:xenobiotic transmembrane transporter activity"/>
    <property type="evidence" value="ECO:0007669"/>
    <property type="project" value="InterPro"/>
</dbReference>
<keyword evidence="5 7" id="KW-1133">Transmembrane helix</keyword>
<dbReference type="InterPro" id="IPR048279">
    <property type="entry name" value="MdtK-like"/>
</dbReference>
<evidence type="ECO:0000256" key="6">
    <source>
        <dbReference type="ARBA" id="ARBA00023136"/>
    </source>
</evidence>
<feature type="transmembrane region" description="Helical" evidence="7">
    <location>
        <begin position="12"/>
        <end position="33"/>
    </location>
</feature>
<evidence type="ECO:0000256" key="7">
    <source>
        <dbReference type="SAM" id="Phobius"/>
    </source>
</evidence>
<feature type="transmembrane region" description="Helical" evidence="7">
    <location>
        <begin position="391"/>
        <end position="416"/>
    </location>
</feature>
<feature type="transmembrane region" description="Helical" evidence="7">
    <location>
        <begin position="261"/>
        <end position="281"/>
    </location>
</feature>
<keyword evidence="9" id="KW-1185">Reference proteome</keyword>
<feature type="transmembrane region" description="Helical" evidence="7">
    <location>
        <begin position="336"/>
        <end position="357"/>
    </location>
</feature>
<feature type="transmembrane region" description="Helical" evidence="7">
    <location>
        <begin position="143"/>
        <end position="163"/>
    </location>
</feature>
<organism evidence="8 9">
    <name type="scientific">Pseudooceanicola sediminis</name>
    <dbReference type="NCBI Taxonomy" id="2211117"/>
    <lineage>
        <taxon>Bacteria</taxon>
        <taxon>Pseudomonadati</taxon>
        <taxon>Pseudomonadota</taxon>
        <taxon>Alphaproteobacteria</taxon>
        <taxon>Rhodobacterales</taxon>
        <taxon>Paracoccaceae</taxon>
        <taxon>Pseudooceanicola</taxon>
    </lineage>
</organism>
<dbReference type="GO" id="GO:0015297">
    <property type="term" value="F:antiporter activity"/>
    <property type="evidence" value="ECO:0007669"/>
    <property type="project" value="InterPro"/>
</dbReference>
<dbReference type="OrthoDB" id="9806302at2"/>
<dbReference type="PANTHER" id="PTHR43549">
    <property type="entry name" value="MULTIDRUG RESISTANCE PROTEIN YPNP-RELATED"/>
    <property type="match status" value="1"/>
</dbReference>
<dbReference type="Proteomes" id="UP000265848">
    <property type="component" value="Unassembled WGS sequence"/>
</dbReference>
<dbReference type="GO" id="GO:0005886">
    <property type="term" value="C:plasma membrane"/>
    <property type="evidence" value="ECO:0007669"/>
    <property type="project" value="UniProtKB-SubCell"/>
</dbReference>
<evidence type="ECO:0000313" key="9">
    <source>
        <dbReference type="Proteomes" id="UP000265848"/>
    </source>
</evidence>
<evidence type="ECO:0000256" key="2">
    <source>
        <dbReference type="ARBA" id="ARBA00022448"/>
    </source>
</evidence>
<keyword evidence="4 7" id="KW-0812">Transmembrane</keyword>
<dbReference type="AlphaFoldDB" id="A0A399IZ10"/>
<proteinExistence type="predicted"/>
<dbReference type="PANTHER" id="PTHR43549:SF3">
    <property type="entry name" value="MULTIDRUG RESISTANCE PROTEIN YPNP-RELATED"/>
    <property type="match status" value="1"/>
</dbReference>
<accession>A0A399IZ10</accession>
<evidence type="ECO:0000256" key="3">
    <source>
        <dbReference type="ARBA" id="ARBA00022475"/>
    </source>
</evidence>
<feature type="transmembrane region" description="Helical" evidence="7">
    <location>
        <begin position="69"/>
        <end position="90"/>
    </location>
</feature>
<keyword evidence="3" id="KW-1003">Cell membrane</keyword>
<feature type="transmembrane region" description="Helical" evidence="7">
    <location>
        <begin position="39"/>
        <end position="57"/>
    </location>
</feature>
<gene>
    <name evidence="8" type="ORF">DL237_13230</name>
</gene>
<feature type="transmembrane region" description="Helical" evidence="7">
    <location>
        <begin position="364"/>
        <end position="385"/>
    </location>
</feature>
<dbReference type="InterPro" id="IPR052031">
    <property type="entry name" value="Membrane_Transporter-Flippase"/>
</dbReference>
<dbReference type="Pfam" id="PF01554">
    <property type="entry name" value="MatE"/>
    <property type="match status" value="2"/>
</dbReference>
<feature type="transmembrane region" description="Helical" evidence="7">
    <location>
        <begin position="293"/>
        <end position="324"/>
    </location>
</feature>
<comment type="subcellular location">
    <subcellularLocation>
        <location evidence="1">Cell inner membrane</location>
        <topology evidence="1">Multi-pass membrane protein</topology>
    </subcellularLocation>
</comment>